<keyword evidence="1" id="KW-0378">Hydrolase</keyword>
<keyword evidence="3" id="KW-0443">Lipid metabolism</keyword>
<dbReference type="InterPro" id="IPR050301">
    <property type="entry name" value="NTE"/>
</dbReference>
<dbReference type="Pfam" id="PF01734">
    <property type="entry name" value="Patatin"/>
    <property type="match status" value="1"/>
</dbReference>
<feature type="short sequence motif" description="GXSXG" evidence="4">
    <location>
        <begin position="182"/>
        <end position="186"/>
    </location>
</feature>
<proteinExistence type="predicted"/>
<dbReference type="GO" id="GO:0016298">
    <property type="term" value="F:lipase activity"/>
    <property type="evidence" value="ECO:0007669"/>
    <property type="project" value="UniProtKB-ARBA"/>
</dbReference>
<dbReference type="PROSITE" id="PS51635">
    <property type="entry name" value="PNPLA"/>
    <property type="match status" value="1"/>
</dbReference>
<dbReference type="GO" id="GO:0052689">
    <property type="term" value="F:carboxylic ester hydrolase activity"/>
    <property type="evidence" value="ECO:0007669"/>
    <property type="project" value="UniProtKB-ARBA"/>
</dbReference>
<dbReference type="Gene3D" id="3.40.1090.10">
    <property type="entry name" value="Cytosolic phospholipase A2 catalytic domain"/>
    <property type="match status" value="1"/>
</dbReference>
<feature type="region of interest" description="Disordered" evidence="5">
    <location>
        <begin position="545"/>
        <end position="565"/>
    </location>
</feature>
<keyword evidence="2" id="KW-0442">Lipid degradation</keyword>
<feature type="domain" description="PNPLA" evidence="6">
    <location>
        <begin position="149"/>
        <end position="359"/>
    </location>
</feature>
<gene>
    <name evidence="7" type="ORF">DBRI00130_LOCUS44728</name>
</gene>
<dbReference type="InterPro" id="IPR016035">
    <property type="entry name" value="Acyl_Trfase/lysoPLipase"/>
</dbReference>
<dbReference type="SUPFAM" id="SSF52151">
    <property type="entry name" value="FabD/lysophospholipase-like"/>
    <property type="match status" value="1"/>
</dbReference>
<organism evidence="7">
    <name type="scientific">Ditylum brightwellii</name>
    <dbReference type="NCBI Taxonomy" id="49249"/>
    <lineage>
        <taxon>Eukaryota</taxon>
        <taxon>Sar</taxon>
        <taxon>Stramenopiles</taxon>
        <taxon>Ochrophyta</taxon>
        <taxon>Bacillariophyta</taxon>
        <taxon>Mediophyceae</taxon>
        <taxon>Lithodesmiophycidae</taxon>
        <taxon>Lithodesmiales</taxon>
        <taxon>Lithodesmiaceae</taxon>
        <taxon>Ditylum</taxon>
    </lineage>
</organism>
<feature type="short sequence motif" description="GXGXXG" evidence="4">
    <location>
        <begin position="153"/>
        <end position="158"/>
    </location>
</feature>
<protein>
    <recommendedName>
        <fullName evidence="6">PNPLA domain-containing protein</fullName>
    </recommendedName>
</protein>
<dbReference type="EMBL" id="HBNS01061995">
    <property type="protein sequence ID" value="CAE4670376.1"/>
    <property type="molecule type" value="Transcribed_RNA"/>
</dbReference>
<dbReference type="GO" id="GO:0016042">
    <property type="term" value="P:lipid catabolic process"/>
    <property type="evidence" value="ECO:0007669"/>
    <property type="project" value="UniProtKB-KW"/>
</dbReference>
<evidence type="ECO:0000256" key="3">
    <source>
        <dbReference type="ARBA" id="ARBA00023098"/>
    </source>
</evidence>
<dbReference type="PANTHER" id="PTHR14226:SF64">
    <property type="entry name" value="PNPLA DOMAIN-CONTAINING PROTEIN"/>
    <property type="match status" value="1"/>
</dbReference>
<feature type="region of interest" description="Disordered" evidence="5">
    <location>
        <begin position="331"/>
        <end position="353"/>
    </location>
</feature>
<evidence type="ECO:0000256" key="2">
    <source>
        <dbReference type="ARBA" id="ARBA00022963"/>
    </source>
</evidence>
<dbReference type="AlphaFoldDB" id="A0A7S4T9V9"/>
<sequence>MTEKQPRTRKRARFLQMLGIKKRPKEQKKIINHEDEDNENVYKPDSWNGHSVKVTTEQGLDEYFDDVRHRFRKNNASSDSAIDNGDIDEDNEDNIDYLTLLSTLCVEGDTQIIGSPNHPQRVHPVLRLLHERRRSSSGVQAKDGYKVALSIEGGGMRGCVSAGMVAAIHYLGLEDAFDVVYGSSAGSVIGSYFITKQLPWYGPEIYYDSLSKAGVEFIDTRRLTRAVGLGLLDPRLLKDVIVRPKIGKPVLNLAYLLKKTAQEEKPLDWETFKKRQSVQPLKIVASALNKEKSIILDMENGSFETMSELGNCMHASCLLPGIAGPVVRTKMPSQQHKTEGSSGVPVTDEANDDDTNLEPLADALIYEPLPYPSALKEGATHVVVLRTRPDGVDVTGKMSVFQRLIMKRFFLRKNNLPNIYRRMRRGLHKKVYAKSVLFLNEAAHDEREYSDVSKPHLMTIAVGPDSPEVTTLETRREEIFEGVRRGFARAYDALVEDPAERGRGVVVANQYFPDQILDYDPSKIDSSSGTSAFDIFLKDLEEKGAGYDNLPDTLGKTAAQAGAPR</sequence>
<reference evidence="7" key="1">
    <citation type="submission" date="2021-01" db="EMBL/GenBank/DDBJ databases">
        <authorList>
            <person name="Corre E."/>
            <person name="Pelletier E."/>
            <person name="Niang G."/>
            <person name="Scheremetjew M."/>
            <person name="Finn R."/>
            <person name="Kale V."/>
            <person name="Holt S."/>
            <person name="Cochrane G."/>
            <person name="Meng A."/>
            <person name="Brown T."/>
            <person name="Cohen L."/>
        </authorList>
    </citation>
    <scope>NUCLEOTIDE SEQUENCE</scope>
    <source>
        <strain evidence="7">GSO104</strain>
    </source>
</reference>
<evidence type="ECO:0000256" key="4">
    <source>
        <dbReference type="PROSITE-ProRule" id="PRU01161"/>
    </source>
</evidence>
<dbReference type="InterPro" id="IPR002641">
    <property type="entry name" value="PNPLA_dom"/>
</dbReference>
<evidence type="ECO:0000256" key="1">
    <source>
        <dbReference type="ARBA" id="ARBA00022801"/>
    </source>
</evidence>
<evidence type="ECO:0000259" key="6">
    <source>
        <dbReference type="PROSITE" id="PS51635"/>
    </source>
</evidence>
<evidence type="ECO:0000313" key="7">
    <source>
        <dbReference type="EMBL" id="CAE4670376.1"/>
    </source>
</evidence>
<name>A0A7S4T9V9_9STRA</name>
<comment type="caution">
    <text evidence="4">Lacks conserved residue(s) required for the propagation of feature annotation.</text>
</comment>
<dbReference type="PANTHER" id="PTHR14226">
    <property type="entry name" value="NEUROPATHY TARGET ESTERASE/SWISS CHEESE D.MELANOGASTER"/>
    <property type="match status" value="1"/>
</dbReference>
<evidence type="ECO:0000256" key="5">
    <source>
        <dbReference type="SAM" id="MobiDB-lite"/>
    </source>
</evidence>
<accession>A0A7S4T9V9</accession>